<organism evidence="2 3">
    <name type="scientific">Thraustotheca clavata</name>
    <dbReference type="NCBI Taxonomy" id="74557"/>
    <lineage>
        <taxon>Eukaryota</taxon>
        <taxon>Sar</taxon>
        <taxon>Stramenopiles</taxon>
        <taxon>Oomycota</taxon>
        <taxon>Saprolegniomycetes</taxon>
        <taxon>Saprolegniales</taxon>
        <taxon>Achlyaceae</taxon>
        <taxon>Thraustotheca</taxon>
    </lineage>
</organism>
<dbReference type="InterPro" id="IPR001214">
    <property type="entry name" value="SET_dom"/>
</dbReference>
<dbReference type="PANTHER" id="PTHR46167:SF1">
    <property type="entry name" value="N-LYSINE METHYLTRANSFERASE KMT5A"/>
    <property type="match status" value="1"/>
</dbReference>
<dbReference type="AlphaFoldDB" id="A0A1W0A9R2"/>
<protein>
    <recommendedName>
        <fullName evidence="1">SET domain-containing protein</fullName>
    </recommendedName>
</protein>
<evidence type="ECO:0000313" key="3">
    <source>
        <dbReference type="Proteomes" id="UP000243217"/>
    </source>
</evidence>
<gene>
    <name evidence="2" type="ORF">THRCLA_20233</name>
</gene>
<dbReference type="GO" id="GO:0005700">
    <property type="term" value="C:polytene chromosome"/>
    <property type="evidence" value="ECO:0007669"/>
    <property type="project" value="TreeGrafter"/>
</dbReference>
<accession>A0A1W0A9R2</accession>
<feature type="domain" description="SET" evidence="1">
    <location>
        <begin position="3"/>
        <end position="116"/>
    </location>
</feature>
<dbReference type="SMART" id="SM00317">
    <property type="entry name" value="SET"/>
    <property type="match status" value="1"/>
</dbReference>
<dbReference type="Proteomes" id="UP000243217">
    <property type="component" value="Unassembled WGS sequence"/>
</dbReference>
<dbReference type="GO" id="GO:0042799">
    <property type="term" value="F:histone H4K20 methyltransferase activity"/>
    <property type="evidence" value="ECO:0007669"/>
    <property type="project" value="TreeGrafter"/>
</dbReference>
<dbReference type="PROSITE" id="PS50280">
    <property type="entry name" value="SET"/>
    <property type="match status" value="1"/>
</dbReference>
<dbReference type="EMBL" id="JNBS01000285">
    <property type="protein sequence ID" value="OQS07026.1"/>
    <property type="molecule type" value="Genomic_DNA"/>
</dbReference>
<name>A0A1W0A9R2_9STRA</name>
<dbReference type="SUPFAM" id="SSF82199">
    <property type="entry name" value="SET domain"/>
    <property type="match status" value="1"/>
</dbReference>
<keyword evidence="3" id="KW-1185">Reference proteome</keyword>
<reference evidence="2 3" key="1">
    <citation type="journal article" date="2014" name="Genome Biol. Evol.">
        <title>The secreted proteins of Achlya hypogyna and Thraustotheca clavata identify the ancestral oomycete secretome and reveal gene acquisitions by horizontal gene transfer.</title>
        <authorList>
            <person name="Misner I."/>
            <person name="Blouin N."/>
            <person name="Leonard G."/>
            <person name="Richards T.A."/>
            <person name="Lane C.E."/>
        </authorList>
    </citation>
    <scope>NUCLEOTIDE SEQUENCE [LARGE SCALE GENOMIC DNA]</scope>
    <source>
        <strain evidence="2 3">ATCC 34112</strain>
    </source>
</reference>
<dbReference type="InterPro" id="IPR046341">
    <property type="entry name" value="SET_dom_sf"/>
</dbReference>
<evidence type="ECO:0000259" key="1">
    <source>
        <dbReference type="PROSITE" id="PS50280"/>
    </source>
</evidence>
<dbReference type="InterPro" id="IPR051760">
    <property type="entry name" value="KMT5A"/>
</dbReference>
<dbReference type="GO" id="GO:0005634">
    <property type="term" value="C:nucleus"/>
    <property type="evidence" value="ECO:0007669"/>
    <property type="project" value="TreeGrafter"/>
</dbReference>
<proteinExistence type="predicted"/>
<dbReference type="GO" id="GO:0006357">
    <property type="term" value="P:regulation of transcription by RNA polymerase II"/>
    <property type="evidence" value="ECO:0007669"/>
    <property type="project" value="TreeGrafter"/>
</dbReference>
<dbReference type="OrthoDB" id="5560686at2759"/>
<dbReference type="PANTHER" id="PTHR46167">
    <property type="entry name" value="N-LYSINE METHYLTRANSFERASE KMT5A"/>
    <property type="match status" value="1"/>
</dbReference>
<dbReference type="Pfam" id="PF00856">
    <property type="entry name" value="SET"/>
    <property type="match status" value="1"/>
</dbReference>
<evidence type="ECO:0000313" key="2">
    <source>
        <dbReference type="EMBL" id="OQS07026.1"/>
    </source>
</evidence>
<comment type="caution">
    <text evidence="2">The sequence shown here is derived from an EMBL/GenBank/DDBJ whole genome shotgun (WGS) entry which is preliminary data.</text>
</comment>
<dbReference type="Gene3D" id="2.170.270.10">
    <property type="entry name" value="SET domain"/>
    <property type="match status" value="1"/>
</dbReference>
<sequence>MSDQLAVRTSRLQNAGNGLFALQSFGAGDVVCVYHGDILTTREALQVEDKSYLMRLGKGVYIDARDHPDVIARYINDCRSKGVHNVAFEKDPIKKRAIVRAIRPIAPNEELYVNYGTWYWLAYNMTHKENPIK</sequence>